<proteinExistence type="predicted"/>
<accession>A0A1F6E7Y1</accession>
<feature type="region of interest" description="Disordered" evidence="1">
    <location>
        <begin position="72"/>
        <end position="95"/>
    </location>
</feature>
<dbReference type="Proteomes" id="UP000176914">
    <property type="component" value="Unassembled WGS sequence"/>
</dbReference>
<evidence type="ECO:0000256" key="1">
    <source>
        <dbReference type="SAM" id="MobiDB-lite"/>
    </source>
</evidence>
<dbReference type="AlphaFoldDB" id="A0A1F6E7Y1"/>
<reference evidence="2 3" key="1">
    <citation type="journal article" date="2016" name="Nat. Commun.">
        <title>Thousands of microbial genomes shed light on interconnected biogeochemical processes in an aquifer system.</title>
        <authorList>
            <person name="Anantharaman K."/>
            <person name="Brown C.T."/>
            <person name="Hug L.A."/>
            <person name="Sharon I."/>
            <person name="Castelle C.J."/>
            <person name="Probst A.J."/>
            <person name="Thomas B.C."/>
            <person name="Singh A."/>
            <person name="Wilkins M.J."/>
            <person name="Karaoz U."/>
            <person name="Brodie E.L."/>
            <person name="Williams K.H."/>
            <person name="Hubbard S.S."/>
            <person name="Banfield J.F."/>
        </authorList>
    </citation>
    <scope>NUCLEOTIDE SEQUENCE [LARGE SCALE GENOMIC DNA]</scope>
</reference>
<comment type="caution">
    <text evidence="2">The sequence shown here is derived from an EMBL/GenBank/DDBJ whole genome shotgun (WGS) entry which is preliminary data.</text>
</comment>
<organism evidence="2 3">
    <name type="scientific">Candidatus Kaiserbacteria bacterium RIFCSPHIGHO2_02_FULL_55_25</name>
    <dbReference type="NCBI Taxonomy" id="1798498"/>
    <lineage>
        <taxon>Bacteria</taxon>
        <taxon>Candidatus Kaiseribacteriota</taxon>
    </lineage>
</organism>
<gene>
    <name evidence="2" type="ORF">A3C20_03975</name>
</gene>
<name>A0A1F6E7Y1_9BACT</name>
<protein>
    <recommendedName>
        <fullName evidence="4">LTD domain-containing protein</fullName>
    </recommendedName>
</protein>
<evidence type="ECO:0000313" key="2">
    <source>
        <dbReference type="EMBL" id="OGG69650.1"/>
    </source>
</evidence>
<evidence type="ECO:0008006" key="4">
    <source>
        <dbReference type="Google" id="ProtNLM"/>
    </source>
</evidence>
<sequence>MIRTVIKWVLISAVILLILLWLWAGGFTSVRNFVRTIPNPIDIIWGNATSTYQINLPWQSAIPQGPDISGLTDAGDAQLDQTPEETGAASGGTQTSYGVPSPYRGMVALSQANAREGGTVHEYLELDAREGISAVPLTGWSLQSMVSGVRVPIPGAAAPFIIGVVNQLSPVVLAPGQTALVVTGPSPVGVSFRENRCTGFLEQVQSFDPALANACPASSELAPLTAENLHQYGSDCMDFARSLPQCSFPVNLPSSLTPGCRAYLVNTFTYSNCVDIERSRSSFELDTWRIYLSSASELWDNQHDIIRLLDAQGRTVAAISY</sequence>
<evidence type="ECO:0000313" key="3">
    <source>
        <dbReference type="Proteomes" id="UP000176914"/>
    </source>
</evidence>
<dbReference type="EMBL" id="MFLL01000010">
    <property type="protein sequence ID" value="OGG69650.1"/>
    <property type="molecule type" value="Genomic_DNA"/>
</dbReference>